<keyword evidence="2" id="KW-1185">Reference proteome</keyword>
<accession>A0A0K0G3C5</accession>
<feature type="transmembrane region" description="Helical" evidence="1">
    <location>
        <begin position="126"/>
        <end position="148"/>
    </location>
</feature>
<evidence type="ECO:0000313" key="3">
    <source>
        <dbReference type="WBParaSite" id="SVE_1922600.1"/>
    </source>
</evidence>
<dbReference type="Proteomes" id="UP000035680">
    <property type="component" value="Unassembled WGS sequence"/>
</dbReference>
<dbReference type="WBParaSite" id="SVE_1922600.1">
    <property type="protein sequence ID" value="SVE_1922600.1"/>
    <property type="gene ID" value="SVE_1922600"/>
</dbReference>
<feature type="transmembrane region" description="Helical" evidence="1">
    <location>
        <begin position="13"/>
        <end position="33"/>
    </location>
</feature>
<sequence length="371" mass="42958">MIYGDIGEYIYEIMIGVGIISSLVAFLIISVSFQIFQGIYVFIFGISYLDCLLSLSIVYAGFYGLHIKTYYNGSNSMLPEECLYTAFFSIIWIFYDTGTFLLLFIKSLDRLIHSLTSVWHEVYQNYVMNSCSLVICIILSALPVIKIIQYPIEVSSNISTTISSSCYEKDVFGWRYYEIMEKFRFYNPMFNILVIFVVLIIYIIRRNIQTLNFANTAFDKDTNSITLIISIRSLLQFLICGLFTLTLSSSMINDYLVRCTQCFTFIIFQIFLNYFCLEKYKNAFNKTFRKYIKNTTRGWQSADDPPSNFINRSMHSLSSMFGSWYSTGGNIVGEAGVPRVDDFHRNLSVSFYYNDNGVVVDDINLSEFDRF</sequence>
<evidence type="ECO:0000313" key="2">
    <source>
        <dbReference type="Proteomes" id="UP000035680"/>
    </source>
</evidence>
<name>A0A0K0G3C5_STRVS</name>
<reference evidence="2" key="1">
    <citation type="submission" date="2014-07" db="EMBL/GenBank/DDBJ databases">
        <authorList>
            <person name="Martin A.A"/>
            <person name="De Silva N."/>
        </authorList>
    </citation>
    <scope>NUCLEOTIDE SEQUENCE</scope>
</reference>
<organism evidence="2 3">
    <name type="scientific">Strongyloides venezuelensis</name>
    <name type="common">Threadworm</name>
    <dbReference type="NCBI Taxonomy" id="75913"/>
    <lineage>
        <taxon>Eukaryota</taxon>
        <taxon>Metazoa</taxon>
        <taxon>Ecdysozoa</taxon>
        <taxon>Nematoda</taxon>
        <taxon>Chromadorea</taxon>
        <taxon>Rhabditida</taxon>
        <taxon>Tylenchina</taxon>
        <taxon>Panagrolaimomorpha</taxon>
        <taxon>Strongyloidoidea</taxon>
        <taxon>Strongyloididae</taxon>
        <taxon>Strongyloides</taxon>
    </lineage>
</organism>
<proteinExistence type="predicted"/>
<protein>
    <submittedName>
        <fullName evidence="3">G_PROTEIN_RECEP_F1_2 domain-containing protein</fullName>
    </submittedName>
</protein>
<feature type="transmembrane region" description="Helical" evidence="1">
    <location>
        <begin position="83"/>
        <end position="105"/>
    </location>
</feature>
<keyword evidence="1" id="KW-0472">Membrane</keyword>
<feature type="transmembrane region" description="Helical" evidence="1">
    <location>
        <begin position="40"/>
        <end position="63"/>
    </location>
</feature>
<keyword evidence="1" id="KW-0812">Transmembrane</keyword>
<keyword evidence="1" id="KW-1133">Transmembrane helix</keyword>
<feature type="transmembrane region" description="Helical" evidence="1">
    <location>
        <begin position="225"/>
        <end position="249"/>
    </location>
</feature>
<feature type="transmembrane region" description="Helical" evidence="1">
    <location>
        <begin position="255"/>
        <end position="277"/>
    </location>
</feature>
<reference evidence="3" key="2">
    <citation type="submission" date="2015-08" db="UniProtKB">
        <authorList>
            <consortium name="WormBaseParasite"/>
        </authorList>
    </citation>
    <scope>IDENTIFICATION</scope>
</reference>
<feature type="transmembrane region" description="Helical" evidence="1">
    <location>
        <begin position="185"/>
        <end position="204"/>
    </location>
</feature>
<evidence type="ECO:0000256" key="1">
    <source>
        <dbReference type="SAM" id="Phobius"/>
    </source>
</evidence>
<dbReference type="AlphaFoldDB" id="A0A0K0G3C5"/>